<protein>
    <submittedName>
        <fullName evidence="1">Uncharacterized protein</fullName>
    </submittedName>
</protein>
<evidence type="ECO:0000313" key="2">
    <source>
        <dbReference type="Proteomes" id="UP001186974"/>
    </source>
</evidence>
<feature type="non-terminal residue" evidence="1">
    <location>
        <position position="1"/>
    </location>
</feature>
<reference evidence="1" key="1">
    <citation type="submission" date="2024-09" db="EMBL/GenBank/DDBJ databases">
        <title>Black Yeasts Isolated from many extreme environments.</title>
        <authorList>
            <person name="Coleine C."/>
            <person name="Stajich J.E."/>
            <person name="Selbmann L."/>
        </authorList>
    </citation>
    <scope>NUCLEOTIDE SEQUENCE</scope>
    <source>
        <strain evidence="1">CCFEE 5737</strain>
    </source>
</reference>
<proteinExistence type="predicted"/>
<dbReference type="EMBL" id="JAWDJW010009896">
    <property type="protein sequence ID" value="KAK3053976.1"/>
    <property type="molecule type" value="Genomic_DNA"/>
</dbReference>
<accession>A0ACC3CXW2</accession>
<organism evidence="1 2">
    <name type="scientific">Coniosporium uncinatum</name>
    <dbReference type="NCBI Taxonomy" id="93489"/>
    <lineage>
        <taxon>Eukaryota</taxon>
        <taxon>Fungi</taxon>
        <taxon>Dikarya</taxon>
        <taxon>Ascomycota</taxon>
        <taxon>Pezizomycotina</taxon>
        <taxon>Dothideomycetes</taxon>
        <taxon>Dothideomycetes incertae sedis</taxon>
        <taxon>Coniosporium</taxon>
    </lineage>
</organism>
<sequence length="409" mass="45693">GFDVVDKQDASKGPFKAEVVEYDTESSTQFYRITLPTPLGPSSKQTLSITYSIVSAVQPLPSQIEQTAQQFIQHTFNAYLNSAYPTLKQKTKLKLPTTNIPDYTILPSPNADGAQDPTRQGSTFTYGPYASLPAGSLEPVSVRYEFTKPLLHASLMERDIEISHWGGNLATEERYWLSNRAAGLKNHFNRVAWQMTAYSNPPTTAMKELRVPLQAGTINPYFTDDIGNVSTSRFRAGDGGKQGALLEIKPRYPLFGGWKYSFRIGWDNDLKKFLRKLKTGDGYVMQVPFLEGPRMGEGIEFERVQVRVIMPEGATNVRFETTAPLVASSIDTYRSFMDTIGRRALKLSALNANDEWNSHTVTVTYDYAWTAGYRKPLIITMSFMALFVGAWVVGNMDVSIGVKKGKKVQ</sequence>
<dbReference type="Proteomes" id="UP001186974">
    <property type="component" value="Unassembled WGS sequence"/>
</dbReference>
<comment type="caution">
    <text evidence="1">The sequence shown here is derived from an EMBL/GenBank/DDBJ whole genome shotgun (WGS) entry which is preliminary data.</text>
</comment>
<keyword evidence="2" id="KW-1185">Reference proteome</keyword>
<name>A0ACC3CXW2_9PEZI</name>
<gene>
    <name evidence="1" type="ORF">LTS18_012076</name>
</gene>
<evidence type="ECO:0000313" key="1">
    <source>
        <dbReference type="EMBL" id="KAK3053976.1"/>
    </source>
</evidence>